<keyword evidence="6" id="KW-1185">Reference proteome</keyword>
<sequence>MSPSLPFIPPVTILTPLVTRVLGHNPGPYTLQGTNSYLIGSPKLARVLVDTTNRVPGLETYLCHLKSQLEQCLVGCPLSAIILTHWHPDHTEGISGVLDLVRQITLRNSSADSQLSVPVYKHPGGPDLSDMGFFNGPSEYLNDGQVIPIPAEEGDTRTIQLRVLFTPGHAEDHICLLMEDHSGQATAVFTGDAILGHGSTTVRNLPDFMRSLCRIRAISEGEVSPPTTGSDFVQPSRSFMLFPAHGQEVTDYRKRIDENIANRLNRISKTADFLSKNSHSVWIRESELLRAVYPEVPQPLRMAALLNLRHSLFWIASDSESLPSPVNFPRNSLIARISDGSERTIDVAEFYNLLDCFERSHNLEPEVTIEDVKHMLCTDWEWKFSA</sequence>
<dbReference type="InterPro" id="IPR050662">
    <property type="entry name" value="Sec-metab_biosynth-thioest"/>
</dbReference>
<dbReference type="InterPro" id="IPR047921">
    <property type="entry name" value="LACTB2-like_MBL-fold"/>
</dbReference>
<keyword evidence="1" id="KW-0479">Metal-binding</keyword>
<reference evidence="5 6" key="1">
    <citation type="journal article" date="2019" name="Gigascience">
        <title>Whole-genome sequence of the oriental lung fluke Paragonimus westermani.</title>
        <authorList>
            <person name="Oey H."/>
            <person name="Zakrzewski M."/>
            <person name="Narain K."/>
            <person name="Devi K.R."/>
            <person name="Agatsuma T."/>
            <person name="Nawaratna S."/>
            <person name="Gobert G.N."/>
            <person name="Jones M.K."/>
            <person name="Ragan M.A."/>
            <person name="McManus D.P."/>
            <person name="Krause L."/>
        </authorList>
    </citation>
    <scope>NUCLEOTIDE SEQUENCE [LARGE SCALE GENOMIC DNA]</scope>
    <source>
        <strain evidence="5 6">IND2009</strain>
    </source>
</reference>
<dbReference type="EMBL" id="QNGE01002094">
    <property type="protein sequence ID" value="KAA3676228.1"/>
    <property type="molecule type" value="Genomic_DNA"/>
</dbReference>
<dbReference type="InterPro" id="IPR001279">
    <property type="entry name" value="Metallo-B-lactamas"/>
</dbReference>
<dbReference type="CDD" id="cd07722">
    <property type="entry name" value="LACTB2-like_MBL-fold"/>
    <property type="match status" value="1"/>
</dbReference>
<dbReference type="SUPFAM" id="SSF56281">
    <property type="entry name" value="Metallo-hydrolase/oxidoreductase"/>
    <property type="match status" value="1"/>
</dbReference>
<evidence type="ECO:0000259" key="4">
    <source>
        <dbReference type="SMART" id="SM00849"/>
    </source>
</evidence>
<dbReference type="PANTHER" id="PTHR23131:SF0">
    <property type="entry name" value="ENDORIBONUCLEASE LACTB2"/>
    <property type="match status" value="1"/>
</dbReference>
<dbReference type="AlphaFoldDB" id="A0A5J4NMF3"/>
<proteinExistence type="predicted"/>
<evidence type="ECO:0000256" key="1">
    <source>
        <dbReference type="ARBA" id="ARBA00022723"/>
    </source>
</evidence>
<dbReference type="Pfam" id="PF00753">
    <property type="entry name" value="Lactamase_B"/>
    <property type="match status" value="1"/>
</dbReference>
<organism evidence="5 6">
    <name type="scientific">Paragonimus westermani</name>
    <dbReference type="NCBI Taxonomy" id="34504"/>
    <lineage>
        <taxon>Eukaryota</taxon>
        <taxon>Metazoa</taxon>
        <taxon>Spiralia</taxon>
        <taxon>Lophotrochozoa</taxon>
        <taxon>Platyhelminthes</taxon>
        <taxon>Trematoda</taxon>
        <taxon>Digenea</taxon>
        <taxon>Plagiorchiida</taxon>
        <taxon>Troglotremata</taxon>
        <taxon>Troglotrematidae</taxon>
        <taxon>Paragonimus</taxon>
    </lineage>
</organism>
<dbReference type="InterPro" id="IPR036866">
    <property type="entry name" value="RibonucZ/Hydroxyglut_hydro"/>
</dbReference>
<gene>
    <name evidence="5" type="ORF">DEA37_0008053</name>
</gene>
<keyword evidence="3" id="KW-0862">Zinc</keyword>
<dbReference type="SMART" id="SM00849">
    <property type="entry name" value="Lactamase_B"/>
    <property type="match status" value="1"/>
</dbReference>
<dbReference type="PANTHER" id="PTHR23131">
    <property type="entry name" value="ENDORIBONUCLEASE LACTB2"/>
    <property type="match status" value="1"/>
</dbReference>
<evidence type="ECO:0000256" key="2">
    <source>
        <dbReference type="ARBA" id="ARBA00022801"/>
    </source>
</evidence>
<accession>A0A5J4NMF3</accession>
<name>A0A5J4NMF3_9TREM</name>
<dbReference type="Proteomes" id="UP000324629">
    <property type="component" value="Unassembled WGS sequence"/>
</dbReference>
<evidence type="ECO:0000313" key="5">
    <source>
        <dbReference type="EMBL" id="KAA3676228.1"/>
    </source>
</evidence>
<dbReference type="Gene3D" id="3.60.15.10">
    <property type="entry name" value="Ribonuclease Z/Hydroxyacylglutathione hydrolase-like"/>
    <property type="match status" value="1"/>
</dbReference>
<dbReference type="GO" id="GO:0046872">
    <property type="term" value="F:metal ion binding"/>
    <property type="evidence" value="ECO:0007669"/>
    <property type="project" value="UniProtKB-KW"/>
</dbReference>
<evidence type="ECO:0000256" key="3">
    <source>
        <dbReference type="ARBA" id="ARBA00022833"/>
    </source>
</evidence>
<dbReference type="GO" id="GO:0016787">
    <property type="term" value="F:hydrolase activity"/>
    <property type="evidence" value="ECO:0007669"/>
    <property type="project" value="UniProtKB-KW"/>
</dbReference>
<feature type="domain" description="Metallo-beta-lactamase" evidence="4">
    <location>
        <begin position="33"/>
        <end position="237"/>
    </location>
</feature>
<keyword evidence="2" id="KW-0378">Hydrolase</keyword>
<protein>
    <recommendedName>
        <fullName evidence="4">Metallo-beta-lactamase domain-containing protein</fullName>
    </recommendedName>
</protein>
<comment type="caution">
    <text evidence="5">The sequence shown here is derived from an EMBL/GenBank/DDBJ whole genome shotgun (WGS) entry which is preliminary data.</text>
</comment>
<evidence type="ECO:0000313" key="6">
    <source>
        <dbReference type="Proteomes" id="UP000324629"/>
    </source>
</evidence>